<keyword evidence="1" id="KW-0732">Signal</keyword>
<dbReference type="EMBL" id="JAABOA010002236">
    <property type="protein sequence ID" value="KAF9580174.1"/>
    <property type="molecule type" value="Genomic_DNA"/>
</dbReference>
<accession>A0A9P6FRQ2</accession>
<gene>
    <name evidence="2" type="ORF">BGW38_003287</name>
</gene>
<feature type="chain" id="PRO_5040417337" evidence="1">
    <location>
        <begin position="22"/>
        <end position="198"/>
    </location>
</feature>
<dbReference type="OrthoDB" id="2378580at2759"/>
<sequence length="198" mass="22312">MVKLSLSLAAIVAMVATAVSAAPCSQMSMNRNSFHRKLDQCIPEVDFKEYQPFLLKSSDLNSIVSRFRDFDVLVGGVDGNKMFDQLTMCVVSQDAPCDTDIPSDCIYDDMDYRFRVEGPIKGYLTTFGDHIKVVPDFDDASSLNFYKEKGWGLRIAEIQPDGSRLVFATEEKGFPLFLEKPAQDTKRQWFQLIDPDGL</sequence>
<evidence type="ECO:0000313" key="2">
    <source>
        <dbReference type="EMBL" id="KAF9580174.1"/>
    </source>
</evidence>
<reference evidence="2" key="1">
    <citation type="journal article" date="2020" name="Fungal Divers.">
        <title>Resolving the Mortierellaceae phylogeny through synthesis of multi-gene phylogenetics and phylogenomics.</title>
        <authorList>
            <person name="Vandepol N."/>
            <person name="Liber J."/>
            <person name="Desiro A."/>
            <person name="Na H."/>
            <person name="Kennedy M."/>
            <person name="Barry K."/>
            <person name="Grigoriev I.V."/>
            <person name="Miller A.N."/>
            <person name="O'Donnell K."/>
            <person name="Stajich J.E."/>
            <person name="Bonito G."/>
        </authorList>
    </citation>
    <scope>NUCLEOTIDE SEQUENCE</scope>
    <source>
        <strain evidence="2">KOD1015</strain>
    </source>
</reference>
<organism evidence="2 3">
    <name type="scientific">Lunasporangiospora selenospora</name>
    <dbReference type="NCBI Taxonomy" id="979761"/>
    <lineage>
        <taxon>Eukaryota</taxon>
        <taxon>Fungi</taxon>
        <taxon>Fungi incertae sedis</taxon>
        <taxon>Mucoromycota</taxon>
        <taxon>Mortierellomycotina</taxon>
        <taxon>Mortierellomycetes</taxon>
        <taxon>Mortierellales</taxon>
        <taxon>Mortierellaceae</taxon>
        <taxon>Lunasporangiospora</taxon>
    </lineage>
</organism>
<keyword evidence="3" id="KW-1185">Reference proteome</keyword>
<comment type="caution">
    <text evidence="2">The sequence shown here is derived from an EMBL/GenBank/DDBJ whole genome shotgun (WGS) entry which is preliminary data.</text>
</comment>
<feature type="signal peptide" evidence="1">
    <location>
        <begin position="1"/>
        <end position="21"/>
    </location>
</feature>
<dbReference type="AlphaFoldDB" id="A0A9P6FRQ2"/>
<name>A0A9P6FRQ2_9FUNG</name>
<protein>
    <submittedName>
        <fullName evidence="2">Uncharacterized protein</fullName>
    </submittedName>
</protein>
<evidence type="ECO:0000313" key="3">
    <source>
        <dbReference type="Proteomes" id="UP000780801"/>
    </source>
</evidence>
<proteinExistence type="predicted"/>
<dbReference type="Proteomes" id="UP000780801">
    <property type="component" value="Unassembled WGS sequence"/>
</dbReference>
<evidence type="ECO:0000256" key="1">
    <source>
        <dbReference type="SAM" id="SignalP"/>
    </source>
</evidence>